<gene>
    <name evidence="2" type="ORF">FHP25_22210</name>
</gene>
<dbReference type="Proteomes" id="UP000321638">
    <property type="component" value="Unassembled WGS sequence"/>
</dbReference>
<organism evidence="2 3">
    <name type="scientific">Vineibacter terrae</name>
    <dbReference type="NCBI Taxonomy" id="2586908"/>
    <lineage>
        <taxon>Bacteria</taxon>
        <taxon>Pseudomonadati</taxon>
        <taxon>Pseudomonadota</taxon>
        <taxon>Alphaproteobacteria</taxon>
        <taxon>Hyphomicrobiales</taxon>
        <taxon>Vineibacter</taxon>
    </lineage>
</organism>
<dbReference type="InterPro" id="IPR037523">
    <property type="entry name" value="VOC_core"/>
</dbReference>
<evidence type="ECO:0000313" key="3">
    <source>
        <dbReference type="Proteomes" id="UP000321638"/>
    </source>
</evidence>
<evidence type="ECO:0000313" key="2">
    <source>
        <dbReference type="EMBL" id="TXL73149.1"/>
    </source>
</evidence>
<accession>A0A5C8PII0</accession>
<dbReference type="SUPFAM" id="SSF54593">
    <property type="entry name" value="Glyoxalase/Bleomycin resistance protein/Dihydroxybiphenyl dioxygenase"/>
    <property type="match status" value="1"/>
</dbReference>
<proteinExistence type="predicted"/>
<dbReference type="InterPro" id="IPR004360">
    <property type="entry name" value="Glyas_Fos-R_dOase_dom"/>
</dbReference>
<dbReference type="Gene3D" id="3.10.180.10">
    <property type="entry name" value="2,3-Dihydroxybiphenyl 1,2-Dioxygenase, domain 1"/>
    <property type="match status" value="1"/>
</dbReference>
<dbReference type="InterPro" id="IPR029068">
    <property type="entry name" value="Glyas_Bleomycin-R_OHBP_Dase"/>
</dbReference>
<protein>
    <submittedName>
        <fullName evidence="2">VOC family protein</fullName>
    </submittedName>
</protein>
<name>A0A5C8PII0_9HYPH</name>
<dbReference type="OrthoDB" id="9785698at2"/>
<dbReference type="CDD" id="cd06587">
    <property type="entry name" value="VOC"/>
    <property type="match status" value="1"/>
</dbReference>
<dbReference type="PROSITE" id="PS51819">
    <property type="entry name" value="VOC"/>
    <property type="match status" value="1"/>
</dbReference>
<dbReference type="AlphaFoldDB" id="A0A5C8PII0"/>
<keyword evidence="3" id="KW-1185">Reference proteome</keyword>
<reference evidence="2 3" key="1">
    <citation type="submission" date="2019-06" db="EMBL/GenBank/DDBJ databases">
        <title>New taxonomy in bacterial strain CC-CFT640, isolated from vineyard.</title>
        <authorList>
            <person name="Lin S.-Y."/>
            <person name="Tsai C.-F."/>
            <person name="Young C.-C."/>
        </authorList>
    </citation>
    <scope>NUCLEOTIDE SEQUENCE [LARGE SCALE GENOMIC DNA]</scope>
    <source>
        <strain evidence="2 3">CC-CFT640</strain>
    </source>
</reference>
<sequence length="221" mass="24129">MSVMHRPSAPLLATSPAADRPAVGPQRLHHLAYVTCDTEATADFYTRVLGLPLVNAILDGEVPSTGEKLPYFHSFFRLGSGETIAFFECPGTPPPAAKPHPAYRTFEHLALEVPTRNDVEAWRTWLTANGLDVKSAEHGIIYSIYFFDPVNDIRLEITTTLEPDWNARTTAARAALEEWAATKRAVHATGGDVLLALRTLAARRSRSAQARDAQPTPAATS</sequence>
<dbReference type="EMBL" id="VDUZ01000027">
    <property type="protein sequence ID" value="TXL73149.1"/>
    <property type="molecule type" value="Genomic_DNA"/>
</dbReference>
<evidence type="ECO:0000259" key="1">
    <source>
        <dbReference type="PROSITE" id="PS51819"/>
    </source>
</evidence>
<feature type="domain" description="VOC" evidence="1">
    <location>
        <begin position="27"/>
        <end position="160"/>
    </location>
</feature>
<dbReference type="Pfam" id="PF00903">
    <property type="entry name" value="Glyoxalase"/>
    <property type="match status" value="1"/>
</dbReference>
<comment type="caution">
    <text evidence="2">The sequence shown here is derived from an EMBL/GenBank/DDBJ whole genome shotgun (WGS) entry which is preliminary data.</text>
</comment>